<reference evidence="2" key="2">
    <citation type="submission" date="2015-01" db="EMBL/GenBank/DDBJ databases">
        <title>Evolutionary Origins and Diversification of the Mycorrhizal Mutualists.</title>
        <authorList>
            <consortium name="DOE Joint Genome Institute"/>
            <consortium name="Mycorrhizal Genomics Consortium"/>
            <person name="Kohler A."/>
            <person name="Kuo A."/>
            <person name="Nagy L.G."/>
            <person name="Floudas D."/>
            <person name="Copeland A."/>
            <person name="Barry K.W."/>
            <person name="Cichocki N."/>
            <person name="Veneault-Fourrey C."/>
            <person name="LaButti K."/>
            <person name="Lindquist E.A."/>
            <person name="Lipzen A."/>
            <person name="Lundell T."/>
            <person name="Morin E."/>
            <person name="Murat C."/>
            <person name="Riley R."/>
            <person name="Ohm R."/>
            <person name="Sun H."/>
            <person name="Tunlid A."/>
            <person name="Henrissat B."/>
            <person name="Grigoriev I.V."/>
            <person name="Hibbett D.S."/>
            <person name="Martin F."/>
        </authorList>
    </citation>
    <scope>NUCLEOTIDE SEQUENCE [LARGE SCALE GENOMIC DNA]</scope>
    <source>
        <strain evidence="2">F 1598</strain>
    </source>
</reference>
<dbReference type="InParanoid" id="A0A0C3FBB2"/>
<dbReference type="Proteomes" id="UP000054166">
    <property type="component" value="Unassembled WGS sequence"/>
</dbReference>
<keyword evidence="2" id="KW-1185">Reference proteome</keyword>
<organism evidence="1 2">
    <name type="scientific">Piloderma croceum (strain F 1598)</name>
    <dbReference type="NCBI Taxonomy" id="765440"/>
    <lineage>
        <taxon>Eukaryota</taxon>
        <taxon>Fungi</taxon>
        <taxon>Dikarya</taxon>
        <taxon>Basidiomycota</taxon>
        <taxon>Agaricomycotina</taxon>
        <taxon>Agaricomycetes</taxon>
        <taxon>Agaricomycetidae</taxon>
        <taxon>Atheliales</taxon>
        <taxon>Atheliaceae</taxon>
        <taxon>Piloderma</taxon>
    </lineage>
</organism>
<proteinExistence type="predicted"/>
<dbReference type="HOGENOM" id="CLU_3015010_0_0_1"/>
<protein>
    <submittedName>
        <fullName evidence="1">Uncharacterized protein</fullName>
    </submittedName>
</protein>
<reference evidence="1 2" key="1">
    <citation type="submission" date="2014-04" db="EMBL/GenBank/DDBJ databases">
        <authorList>
            <consortium name="DOE Joint Genome Institute"/>
            <person name="Kuo A."/>
            <person name="Tarkka M."/>
            <person name="Buscot F."/>
            <person name="Kohler A."/>
            <person name="Nagy L.G."/>
            <person name="Floudas D."/>
            <person name="Copeland A."/>
            <person name="Barry K.W."/>
            <person name="Cichocki N."/>
            <person name="Veneault-Fourrey C."/>
            <person name="LaButti K."/>
            <person name="Lindquist E.A."/>
            <person name="Lipzen A."/>
            <person name="Lundell T."/>
            <person name="Morin E."/>
            <person name="Murat C."/>
            <person name="Sun H."/>
            <person name="Tunlid A."/>
            <person name="Henrissat B."/>
            <person name="Grigoriev I.V."/>
            <person name="Hibbett D.S."/>
            <person name="Martin F."/>
            <person name="Nordberg H.P."/>
            <person name="Cantor M.N."/>
            <person name="Hua S.X."/>
        </authorList>
    </citation>
    <scope>NUCLEOTIDE SEQUENCE [LARGE SCALE GENOMIC DNA]</scope>
    <source>
        <strain evidence="1 2">F 1598</strain>
    </source>
</reference>
<evidence type="ECO:0000313" key="2">
    <source>
        <dbReference type="Proteomes" id="UP000054166"/>
    </source>
</evidence>
<name>A0A0C3FBB2_PILCF</name>
<accession>A0A0C3FBB2</accession>
<dbReference type="AlphaFoldDB" id="A0A0C3FBB2"/>
<evidence type="ECO:0000313" key="1">
    <source>
        <dbReference type="EMBL" id="KIM77119.1"/>
    </source>
</evidence>
<gene>
    <name evidence="1" type="ORF">PILCRDRAFT_825661</name>
</gene>
<dbReference type="EMBL" id="KN833028">
    <property type="protein sequence ID" value="KIM77119.1"/>
    <property type="molecule type" value="Genomic_DNA"/>
</dbReference>
<sequence length="56" mass="6104">MLCSAKHETASTAPQAGVRSDIPVDILENIFREKTVAADDMKDLPGVCSSAWNWIN</sequence>